<dbReference type="Proteomes" id="UP000018766">
    <property type="component" value="Unassembled WGS sequence"/>
</dbReference>
<dbReference type="NCBIfam" id="TIGR02282">
    <property type="entry name" value="MltB"/>
    <property type="match status" value="1"/>
</dbReference>
<dbReference type="Pfam" id="PF13406">
    <property type="entry name" value="SLT_2"/>
    <property type="match status" value="1"/>
</dbReference>
<dbReference type="InterPro" id="IPR011757">
    <property type="entry name" value="Lytic_transglycosylase_MltB"/>
</dbReference>
<feature type="domain" description="Transglycosylase SLT" evidence="4">
    <location>
        <begin position="52"/>
        <end position="352"/>
    </location>
</feature>
<dbReference type="GO" id="GO:0009253">
    <property type="term" value="P:peptidoglycan catabolic process"/>
    <property type="evidence" value="ECO:0007669"/>
    <property type="project" value="TreeGrafter"/>
</dbReference>
<feature type="region of interest" description="Disordered" evidence="2">
    <location>
        <begin position="24"/>
        <end position="43"/>
    </location>
</feature>
<dbReference type="PROSITE" id="PS51257">
    <property type="entry name" value="PROKAR_LIPOPROTEIN"/>
    <property type="match status" value="1"/>
</dbReference>
<evidence type="ECO:0000256" key="3">
    <source>
        <dbReference type="SAM" id="SignalP"/>
    </source>
</evidence>
<dbReference type="SUPFAM" id="SSF53955">
    <property type="entry name" value="Lysozyme-like"/>
    <property type="match status" value="1"/>
</dbReference>
<evidence type="ECO:0000259" key="4">
    <source>
        <dbReference type="Pfam" id="PF13406"/>
    </source>
</evidence>
<evidence type="ECO:0000256" key="1">
    <source>
        <dbReference type="PIRSR" id="PIRSR611757-1"/>
    </source>
</evidence>
<dbReference type="PANTHER" id="PTHR30163:SF9">
    <property type="entry name" value="MEMBRANE-BOUND LYTIC MUREIN TRANSGLYCOSYLASE B"/>
    <property type="match status" value="1"/>
</dbReference>
<dbReference type="RefSeq" id="WP_023948794.1">
    <property type="nucleotide sequence ID" value="NZ_AYSV01000003.1"/>
</dbReference>
<dbReference type="GO" id="GO:0008933">
    <property type="term" value="F:peptidoglycan lytic transglycosylase activity"/>
    <property type="evidence" value="ECO:0007669"/>
    <property type="project" value="TreeGrafter"/>
</dbReference>
<comment type="caution">
    <text evidence="5">The sequence shown here is derived from an EMBL/GenBank/DDBJ whole genome shotgun (WGS) entry which is preliminary data.</text>
</comment>
<keyword evidence="3" id="KW-0732">Signal</keyword>
<sequence length="369" mass="40573">MKKVAHFALLALSSLLLSACASQTSSPDIDNRDSTPPAKTGWQVENSTLSSDKATFIKQVSNRYNIPKSFIEDMLARAQINNRAIALMSPKKTSSIKRHWPTYRNRFVEPIRIRKGTAFWHNNQSTLAAAEKKYGVPAAIIAGIIGVETVYGEQMGSFSVLDALYSLGFYHPDPSRPEKAQMFRNQLAALIELTHKGKFDGFTALGSFAGASGLGQFMPISILHYGVDADKDGKVDLRNSTKNAIYSVANFLSQHGWQANMPVFAPARLPSSPARFVNGGLEPSMSWQELQTQGATTSTQGQAWQHGKNLGVIDLKDEVNGNTEYRIATQNFFVITKYNRSYFYAASVADLASVLARQQISQGKIITLP</sequence>
<dbReference type="InterPro" id="IPR031304">
    <property type="entry name" value="SLT_2"/>
</dbReference>
<feature type="chain" id="PRO_5004770171" evidence="3">
    <location>
        <begin position="22"/>
        <end position="369"/>
    </location>
</feature>
<dbReference type="InterPro" id="IPR043426">
    <property type="entry name" value="MltB-like"/>
</dbReference>
<accession>V8G9J1</accession>
<dbReference type="PANTHER" id="PTHR30163">
    <property type="entry name" value="MEMBRANE-BOUND LYTIC MUREIN TRANSGLYCOSYLASE B"/>
    <property type="match status" value="1"/>
</dbReference>
<reference evidence="5 6" key="1">
    <citation type="submission" date="2013-11" db="EMBL/GenBank/DDBJ databases">
        <title>Genomic analysis of Pelistega sp. HM-7.</title>
        <authorList>
            <person name="Kumbhare S.V."/>
            <person name="Shetty S.A."/>
            <person name="Sharma O."/>
            <person name="Dhotre D.P."/>
        </authorList>
    </citation>
    <scope>NUCLEOTIDE SEQUENCE [LARGE SCALE GENOMIC DNA]</scope>
    <source>
        <strain evidence="5 6">HM-7</strain>
    </source>
</reference>
<organism evidence="5 6">
    <name type="scientific">Pelistega indica</name>
    <dbReference type="NCBI Taxonomy" id="1414851"/>
    <lineage>
        <taxon>Bacteria</taxon>
        <taxon>Pseudomonadati</taxon>
        <taxon>Pseudomonadota</taxon>
        <taxon>Betaproteobacteria</taxon>
        <taxon>Burkholderiales</taxon>
        <taxon>Alcaligenaceae</taxon>
        <taxon>Pelistega</taxon>
    </lineage>
</organism>
<keyword evidence="6" id="KW-1185">Reference proteome</keyword>
<dbReference type="AlphaFoldDB" id="V8G9J1"/>
<dbReference type="EMBL" id="AYSV01000003">
    <property type="protein sequence ID" value="ETD73070.1"/>
    <property type="molecule type" value="Genomic_DNA"/>
</dbReference>
<proteinExistence type="predicted"/>
<feature type="signal peptide" evidence="3">
    <location>
        <begin position="1"/>
        <end position="21"/>
    </location>
</feature>
<gene>
    <name evidence="5" type="ORF">V757_00460</name>
</gene>
<dbReference type="CDD" id="cd13399">
    <property type="entry name" value="Slt35-like"/>
    <property type="match status" value="1"/>
</dbReference>
<evidence type="ECO:0000313" key="6">
    <source>
        <dbReference type="Proteomes" id="UP000018766"/>
    </source>
</evidence>
<name>V8G9J1_9BURK</name>
<evidence type="ECO:0000256" key="2">
    <source>
        <dbReference type="SAM" id="MobiDB-lite"/>
    </source>
</evidence>
<evidence type="ECO:0000313" key="5">
    <source>
        <dbReference type="EMBL" id="ETD73070.1"/>
    </source>
</evidence>
<feature type="active site" evidence="1">
    <location>
        <position position="148"/>
    </location>
</feature>
<dbReference type="PATRIC" id="fig|1414851.3.peg.102"/>
<dbReference type="InterPro" id="IPR023346">
    <property type="entry name" value="Lysozyme-like_dom_sf"/>
</dbReference>
<dbReference type="Gene3D" id="1.10.530.10">
    <property type="match status" value="1"/>
</dbReference>
<protein>
    <submittedName>
        <fullName evidence="5">Murein transglycosylase</fullName>
    </submittedName>
</protein>
<dbReference type="OrthoDB" id="9772911at2"/>
<dbReference type="Gene3D" id="1.10.8.350">
    <property type="entry name" value="Bacterial muramidase"/>
    <property type="match status" value="1"/>
</dbReference>